<gene>
    <name evidence="1" type="ORF">OHA22_09955</name>
</gene>
<reference evidence="1" key="1">
    <citation type="submission" date="2022-10" db="EMBL/GenBank/DDBJ databases">
        <title>The complete genomes of actinobacterial strains from the NBC collection.</title>
        <authorList>
            <person name="Joergensen T.S."/>
            <person name="Alvarez Arevalo M."/>
            <person name="Sterndorff E.B."/>
            <person name="Faurdal D."/>
            <person name="Vuksanovic O."/>
            <person name="Mourched A.-S."/>
            <person name="Charusanti P."/>
            <person name="Shaw S."/>
            <person name="Blin K."/>
            <person name="Weber T."/>
        </authorList>
    </citation>
    <scope>NUCLEOTIDE SEQUENCE</scope>
    <source>
        <strain evidence="1">NBC_00093</strain>
    </source>
</reference>
<dbReference type="AlphaFoldDB" id="A0AAU1ZWZ3"/>
<dbReference type="EMBL" id="CP108222">
    <property type="protein sequence ID" value="WTT15828.1"/>
    <property type="molecule type" value="Genomic_DNA"/>
</dbReference>
<proteinExistence type="predicted"/>
<accession>A0AAU1ZWZ3</accession>
<sequence length="129" mass="14640">MGQRPNLPEEFRSEARIAFAFLVETEGFAEPEEHDLGLRYCRVDLEVRLCCHLGRPEPCVWTRLSPIAPDGTRGWGAYLDDLYTATGCGPPQDVPGTVHNRRSLLKRVHQHADALRRLLPRLPARFPDP</sequence>
<evidence type="ECO:0000313" key="1">
    <source>
        <dbReference type="EMBL" id="WTT15828.1"/>
    </source>
</evidence>
<organism evidence="1">
    <name type="scientific">Streptomyces sp. NBC_00093</name>
    <dbReference type="NCBI Taxonomy" id="2975649"/>
    <lineage>
        <taxon>Bacteria</taxon>
        <taxon>Bacillati</taxon>
        <taxon>Actinomycetota</taxon>
        <taxon>Actinomycetes</taxon>
        <taxon>Kitasatosporales</taxon>
        <taxon>Streptomycetaceae</taxon>
        <taxon>Streptomyces</taxon>
    </lineage>
</organism>
<name>A0AAU1ZWZ3_9ACTN</name>
<protein>
    <submittedName>
        <fullName evidence="1">Uncharacterized protein</fullName>
    </submittedName>
</protein>